<proteinExistence type="predicted"/>
<gene>
    <name evidence="1" type="ORF">SAMN04488540_111102</name>
</gene>
<dbReference type="AlphaFoldDB" id="A0A1G8VMJ2"/>
<dbReference type="OrthoDB" id="117166at2"/>
<reference evidence="2" key="1">
    <citation type="submission" date="2016-10" db="EMBL/GenBank/DDBJ databases">
        <authorList>
            <person name="Varghese N."/>
            <person name="Submissions S."/>
        </authorList>
    </citation>
    <scope>NUCLEOTIDE SEQUENCE [LARGE SCALE GENOMIC DNA]</scope>
    <source>
        <strain evidence="2">DSM 23317</strain>
    </source>
</reference>
<accession>A0A1G8VMJ2</accession>
<keyword evidence="2" id="KW-1185">Reference proteome</keyword>
<dbReference type="EMBL" id="FNEM01000011">
    <property type="protein sequence ID" value="SDJ67278.1"/>
    <property type="molecule type" value="Genomic_DNA"/>
</dbReference>
<dbReference type="RefSeq" id="WP_090366040.1">
    <property type="nucleotide sequence ID" value="NZ_FNEM01000011.1"/>
</dbReference>
<dbReference type="Proteomes" id="UP000199527">
    <property type="component" value="Unassembled WGS sequence"/>
</dbReference>
<protein>
    <recommendedName>
        <fullName evidence="3">Lipid-binding SYLF domain-containing protein</fullName>
    </recommendedName>
</protein>
<name>A0A1G8VMJ2_9GAMM</name>
<evidence type="ECO:0000313" key="1">
    <source>
        <dbReference type="EMBL" id="SDJ67278.1"/>
    </source>
</evidence>
<evidence type="ECO:0008006" key="3">
    <source>
        <dbReference type="Google" id="ProtNLM"/>
    </source>
</evidence>
<organism evidence="1 2">
    <name type="scientific">Ferrimonas sediminum</name>
    <dbReference type="NCBI Taxonomy" id="718193"/>
    <lineage>
        <taxon>Bacteria</taxon>
        <taxon>Pseudomonadati</taxon>
        <taxon>Pseudomonadota</taxon>
        <taxon>Gammaproteobacteria</taxon>
        <taxon>Alteromonadales</taxon>
        <taxon>Ferrimonadaceae</taxon>
        <taxon>Ferrimonas</taxon>
    </lineage>
</organism>
<evidence type="ECO:0000313" key="2">
    <source>
        <dbReference type="Proteomes" id="UP000199527"/>
    </source>
</evidence>
<sequence length="194" mass="20718">MHLRSPRTLALALSSTLLWGCATGDSPQAKKANAHKETQSALSEIFTQHPGARSDLDRGIAYLVCTGSDSYLFALSSGGGICELNEGGRLSYWRFASAGAGAGIGWKKVAYMQIFLNQDALARFKEGGFDGQARAEASANVDDTNSQASANQSVDVDGIITYQVNLMGAAAQATVQGFKYWQTDFTEDFIENDG</sequence>